<dbReference type="InterPro" id="IPR011033">
    <property type="entry name" value="PRC_barrel-like_sf"/>
</dbReference>
<name>A0A511WX58_9BACI</name>
<dbReference type="OrthoDB" id="2468688at2"/>
<dbReference type="NCBIfam" id="TIGR02888">
    <property type="entry name" value="spore_YlmC_YmxH"/>
    <property type="match status" value="1"/>
</dbReference>
<dbReference type="Gene3D" id="2.30.30.240">
    <property type="entry name" value="PRC-barrel domain"/>
    <property type="match status" value="1"/>
</dbReference>
<proteinExistence type="predicted"/>
<evidence type="ECO:0000313" key="2">
    <source>
        <dbReference type="EMBL" id="GEN55706.1"/>
    </source>
</evidence>
<dbReference type="EMBL" id="BJYE01000002">
    <property type="protein sequence ID" value="GEN55706.1"/>
    <property type="molecule type" value="Genomic_DNA"/>
</dbReference>
<feature type="domain" description="PRC-barrel" evidence="1">
    <location>
        <begin position="1"/>
        <end position="76"/>
    </location>
</feature>
<dbReference type="AlphaFoldDB" id="A0A511WX58"/>
<dbReference type="SUPFAM" id="SSF50346">
    <property type="entry name" value="PRC-barrel domain"/>
    <property type="match status" value="1"/>
</dbReference>
<dbReference type="PANTHER" id="PTHR40061:SF1">
    <property type="entry name" value="SPORULATION PROTEIN YLMC-RELATED"/>
    <property type="match status" value="1"/>
</dbReference>
<evidence type="ECO:0000313" key="3">
    <source>
        <dbReference type="Proteomes" id="UP000321400"/>
    </source>
</evidence>
<sequence length="77" mass="8780">MRYSELKQRECVSVETGERLGYISDLVVDEIKGEITGIVISEKKKIPLRKEETEQIIDLNMILTVGEDVLIIKTDKS</sequence>
<keyword evidence="3" id="KW-1185">Reference proteome</keyword>
<reference evidence="2 3" key="1">
    <citation type="submission" date="2019-07" db="EMBL/GenBank/DDBJ databases">
        <title>Whole genome shotgun sequence of Halolactibacillus alkaliphilus NBRC 103919.</title>
        <authorList>
            <person name="Hosoyama A."/>
            <person name="Uohara A."/>
            <person name="Ohji S."/>
            <person name="Ichikawa N."/>
        </authorList>
    </citation>
    <scope>NUCLEOTIDE SEQUENCE [LARGE SCALE GENOMIC DNA]</scope>
    <source>
        <strain evidence="2 3">NBRC 103919</strain>
    </source>
</reference>
<dbReference type="PANTHER" id="PTHR40061">
    <property type="entry name" value="SPORULATION PROTEIN YLMC-RELATED"/>
    <property type="match status" value="1"/>
</dbReference>
<dbReference type="InterPro" id="IPR014238">
    <property type="entry name" value="Spore_YlmC/YmxH"/>
</dbReference>
<dbReference type="InterPro" id="IPR027275">
    <property type="entry name" value="PRC-brl_dom"/>
</dbReference>
<dbReference type="Pfam" id="PF05239">
    <property type="entry name" value="PRC"/>
    <property type="match status" value="1"/>
</dbReference>
<dbReference type="Proteomes" id="UP000321400">
    <property type="component" value="Unassembled WGS sequence"/>
</dbReference>
<evidence type="ECO:0000259" key="1">
    <source>
        <dbReference type="Pfam" id="PF05239"/>
    </source>
</evidence>
<accession>A0A511WX58</accession>
<gene>
    <name evidence="2" type="ORF">HAL01_01700</name>
</gene>
<dbReference type="RefSeq" id="WP_089799418.1">
    <property type="nucleotide sequence ID" value="NZ_BJYE01000002.1"/>
</dbReference>
<organism evidence="2 3">
    <name type="scientific">Halolactibacillus alkaliphilus</name>
    <dbReference type="NCBI Taxonomy" id="442899"/>
    <lineage>
        <taxon>Bacteria</taxon>
        <taxon>Bacillati</taxon>
        <taxon>Bacillota</taxon>
        <taxon>Bacilli</taxon>
        <taxon>Bacillales</taxon>
        <taxon>Bacillaceae</taxon>
        <taxon>Halolactibacillus</taxon>
    </lineage>
</organism>
<protein>
    <recommendedName>
        <fullName evidence="1">PRC-barrel domain-containing protein</fullName>
    </recommendedName>
</protein>
<comment type="caution">
    <text evidence="2">The sequence shown here is derived from an EMBL/GenBank/DDBJ whole genome shotgun (WGS) entry which is preliminary data.</text>
</comment>
<dbReference type="STRING" id="442899.SAMN05720591_10233"/>